<evidence type="ECO:0000313" key="2">
    <source>
        <dbReference type="EMBL" id="SCW00743.1"/>
    </source>
</evidence>
<dbReference type="Proteomes" id="UP000190831">
    <property type="component" value="Chromosome C"/>
</dbReference>
<feature type="region of interest" description="Disordered" evidence="1">
    <location>
        <begin position="1"/>
        <end position="20"/>
    </location>
</feature>
<dbReference type="Pfam" id="PF09295">
    <property type="entry name" value="ChAPs"/>
    <property type="match status" value="2"/>
</dbReference>
<proteinExistence type="predicted"/>
<dbReference type="InterPro" id="IPR011990">
    <property type="entry name" value="TPR-like_helical_dom_sf"/>
</dbReference>
<gene>
    <name evidence="2" type="ORF">LAFE_0C10968G</name>
</gene>
<name>A0A1G4MA47_LACFM</name>
<feature type="compositionally biased region" description="Basic residues" evidence="1">
    <location>
        <begin position="1"/>
        <end position="10"/>
    </location>
</feature>
<evidence type="ECO:0000313" key="3">
    <source>
        <dbReference type="Proteomes" id="UP000190831"/>
    </source>
</evidence>
<dbReference type="STRING" id="4955.A0A1G4MA47"/>
<dbReference type="PANTHER" id="PTHR31975:SF2">
    <property type="entry name" value="CHITIN BIOSYNTHESIS PROTEIN CHS6-RELATED"/>
    <property type="match status" value="1"/>
</dbReference>
<dbReference type="GO" id="GO:0006893">
    <property type="term" value="P:Golgi to plasma membrane transport"/>
    <property type="evidence" value="ECO:0007669"/>
    <property type="project" value="TreeGrafter"/>
</dbReference>
<organism evidence="2 3">
    <name type="scientific">Lachancea fermentati</name>
    <name type="common">Zygosaccharomyces fermentati</name>
    <dbReference type="NCBI Taxonomy" id="4955"/>
    <lineage>
        <taxon>Eukaryota</taxon>
        <taxon>Fungi</taxon>
        <taxon>Dikarya</taxon>
        <taxon>Ascomycota</taxon>
        <taxon>Saccharomycotina</taxon>
        <taxon>Saccharomycetes</taxon>
        <taxon>Saccharomycetales</taxon>
        <taxon>Saccharomycetaceae</taxon>
        <taxon>Lachancea</taxon>
    </lineage>
</organism>
<keyword evidence="3" id="KW-1185">Reference proteome</keyword>
<dbReference type="PANTHER" id="PTHR31975">
    <property type="entry name" value="BUD SITE SELECTION PROTEIN 7-RELATED"/>
    <property type="match status" value="1"/>
</dbReference>
<dbReference type="AlphaFoldDB" id="A0A1G4MA47"/>
<protein>
    <submittedName>
        <fullName evidence="2">LAFE_0C10968g1_1</fullName>
    </submittedName>
</protein>
<dbReference type="OMA" id="ETFVSCC"/>
<accession>A0A1G4MA47</accession>
<sequence length="722" mass="83075">MNLFSWRKKPQPPNTKTESPKDALFEQVTENVKWSKKLQESPKIVEHQFGESLGLRTRVLRTLVDADQLGIGPPDMIHATQFDKFHQEEVGEYHYMTGLDVSSEITPIAYLNALRFISNSSKTEGRVSTYCTTNIFSKVDIRIRYESEKHYQVNAIECHSGTTNVQLSQTIWEETFISGFIRSIIISKDKERKLPGLVEIPFGLDNGLTYCEKFVPVICKFLPRGIESGCDLTKHSQPSLKNNYLLHSLQEFLMISPNLYDVTIDSLEDLIKNDGENELCYRIAMIAIMVQSGTNDMVAIKTINNTIKKFYPLNFLHLRQHDLTNIVDLLCLQIEFLLSKNDYELALPIAKKITELSSDNFDAWYKLSECYLQMGEYELGLLSINSMPQMPMVDSCKEAMTEQKLEGFYYQNPSGIGPHSELQSNEFNHVCSSMKEYKEKDLESLIFGRIVMPNGNKRGYIENIWNGSCLQLGPIYGPQSKNLINFVSPQEVNSIGNPLLLRRNSMAKQLSWSLSQVYGLVMFIVSSIGWNSFLELRSKTFVMEREYLGTRRTLTQEIKSKRLCERWLDDLFLDIYDDLKIAMQSQEHREQKYSGLEWELLGLTLLRTRNWSEAVACLRTSIMARFDLVSAEKLLKLYLSDDFTEKGALDPDAVLALLVDKVSYESRFYDTFQLPNLLILRKLCAFEGVESIRNHVYALPSAQKGFVSLMDRFLDYIKEMCE</sequence>
<dbReference type="Gene3D" id="1.25.40.10">
    <property type="entry name" value="Tetratricopeptide repeat domain"/>
    <property type="match status" value="1"/>
</dbReference>
<dbReference type="EMBL" id="LT598485">
    <property type="protein sequence ID" value="SCW00743.1"/>
    <property type="molecule type" value="Genomic_DNA"/>
</dbReference>
<dbReference type="InterPro" id="IPR015374">
    <property type="entry name" value="ChAPs"/>
</dbReference>
<evidence type="ECO:0000256" key="1">
    <source>
        <dbReference type="SAM" id="MobiDB-lite"/>
    </source>
</evidence>
<dbReference type="GO" id="GO:0034044">
    <property type="term" value="C:exomer complex"/>
    <property type="evidence" value="ECO:0007669"/>
    <property type="project" value="UniProtKB-ARBA"/>
</dbReference>
<dbReference type="OrthoDB" id="434695at2759"/>
<dbReference type="SUPFAM" id="SSF48452">
    <property type="entry name" value="TPR-like"/>
    <property type="match status" value="1"/>
</dbReference>
<reference evidence="2 3" key="1">
    <citation type="submission" date="2016-03" db="EMBL/GenBank/DDBJ databases">
        <authorList>
            <person name="Devillers H."/>
        </authorList>
    </citation>
    <scope>NUCLEOTIDE SEQUENCE [LARGE SCALE GENOMIC DNA]</scope>
    <source>
        <strain evidence="2">CBS 6772</strain>
    </source>
</reference>